<reference evidence="2 3" key="1">
    <citation type="journal article" date="2015" name="Genome Announc.">
        <title>Complete Genome Sequencing of Stenotrophomonas acidaminiphila ZAC14D2_NAIMI4_2, a Multidrug-Resistant Strain Isolated from Sediments of a Polluted River in Mexico, Uncovers New Antibiotic Resistance Genes and a Novel Class-II Lasso Peptide Biosynthesis Gene Cluster.</title>
        <authorList>
            <person name="Vinuesa P."/>
            <person name="Ochoa-Sanchez L.E."/>
        </authorList>
    </citation>
    <scope>NUCLEOTIDE SEQUENCE [LARGE SCALE GENOMIC DNA]</scope>
    <source>
        <strain evidence="2 3">ZAC14D2_NAIMI4_2</strain>
    </source>
</reference>
<accession>A0A0S1B1F9</accession>
<dbReference type="AlphaFoldDB" id="A0A0S1B1F9"/>
<name>A0A0S1B1F9_9GAMM</name>
<feature type="transmembrane region" description="Helical" evidence="1">
    <location>
        <begin position="7"/>
        <end position="29"/>
    </location>
</feature>
<keyword evidence="1" id="KW-1133">Transmembrane helix</keyword>
<evidence type="ECO:0000313" key="2">
    <source>
        <dbReference type="EMBL" id="ALJ28795.1"/>
    </source>
</evidence>
<evidence type="ECO:0000313" key="3">
    <source>
        <dbReference type="Proteomes" id="UP000061010"/>
    </source>
</evidence>
<organism evidence="2 3">
    <name type="scientific">Stenotrophomonas acidaminiphila</name>
    <dbReference type="NCBI Taxonomy" id="128780"/>
    <lineage>
        <taxon>Bacteria</taxon>
        <taxon>Pseudomonadati</taxon>
        <taxon>Pseudomonadota</taxon>
        <taxon>Gammaproteobacteria</taxon>
        <taxon>Lysobacterales</taxon>
        <taxon>Lysobacteraceae</taxon>
        <taxon>Stenotrophomonas</taxon>
    </lineage>
</organism>
<sequence>MGRTLGRVVAGVVGLVLLVLVALLVSWVWPPSAAQQRALAALQAPHDLPGSNAYVTLATLEMQAPLVHRQAQVDEHTRRFQAWYDDSYAPGFIRGDAESEAGVPPPLPVDGAARTPTADPALCGFRDAATCLERVRRAPEAVAAALATRATLLSRMDELAAHGHYRSPLVQAPPGPWPVLGPLAVPLGAHALAHVQGDSARALAGLCRDAGSGRMLMAHGDNLLATMMGIAMLRANAELFAAVLAELPADAPLPSGCATAFAPLSADEAVVCNGMRGEFAMQQRFALLMDRKIEAGPRSGRLLYNGRKTLARQAEALAWPCLPAARQAVAEDRRVPLPSLPAAAWWQPQCLTNAIGCILSEIAGPAYTGYLYREQDAAAQLRLLQAVLWMRGQALQDAEAVSAHLRELPAGLRSAHRPITLSADGTALETPAYARQGQVLRMPLPLAASSP</sequence>
<dbReference type="PATRIC" id="fig|128780.6.peg.2448"/>
<evidence type="ECO:0000256" key="1">
    <source>
        <dbReference type="SAM" id="Phobius"/>
    </source>
</evidence>
<gene>
    <name evidence="2" type="ORF">AOT14_24300</name>
</gene>
<keyword evidence="1" id="KW-0812">Transmembrane</keyword>
<dbReference type="OrthoDB" id="5992849at2"/>
<dbReference type="KEGG" id="sacz:AOT14_24300"/>
<dbReference type="EMBL" id="CP012900">
    <property type="protein sequence ID" value="ALJ28795.1"/>
    <property type="molecule type" value="Genomic_DNA"/>
</dbReference>
<keyword evidence="1" id="KW-0472">Membrane</keyword>
<dbReference type="Proteomes" id="UP000061010">
    <property type="component" value="Chromosome"/>
</dbReference>
<proteinExistence type="predicted"/>
<protein>
    <submittedName>
        <fullName evidence="2">Uncharacterized protein</fullName>
    </submittedName>
</protein>
<keyword evidence="3" id="KW-1185">Reference proteome</keyword>